<dbReference type="OMA" id="MRTEWAR"/>
<dbReference type="RefSeq" id="XP_001829594.2">
    <property type="nucleotide sequence ID" value="XM_001829542.2"/>
</dbReference>
<proteinExistence type="predicted"/>
<dbReference type="STRING" id="240176.A8N3Y5"/>
<reference evidence="1 2" key="1">
    <citation type="journal article" date="2010" name="Proc. Natl. Acad. Sci. U.S.A.">
        <title>Insights into evolution of multicellular fungi from the assembled chromosomes of the mushroom Coprinopsis cinerea (Coprinus cinereus).</title>
        <authorList>
            <person name="Stajich J.E."/>
            <person name="Wilke S.K."/>
            <person name="Ahren D."/>
            <person name="Au C.H."/>
            <person name="Birren B.W."/>
            <person name="Borodovsky M."/>
            <person name="Burns C."/>
            <person name="Canback B."/>
            <person name="Casselton L.A."/>
            <person name="Cheng C.K."/>
            <person name="Deng J."/>
            <person name="Dietrich F.S."/>
            <person name="Fargo D.C."/>
            <person name="Farman M.L."/>
            <person name="Gathman A.C."/>
            <person name="Goldberg J."/>
            <person name="Guigo R."/>
            <person name="Hoegger P.J."/>
            <person name="Hooker J.B."/>
            <person name="Huggins A."/>
            <person name="James T.Y."/>
            <person name="Kamada T."/>
            <person name="Kilaru S."/>
            <person name="Kodira C."/>
            <person name="Kues U."/>
            <person name="Kupfer D."/>
            <person name="Kwan H.S."/>
            <person name="Lomsadze A."/>
            <person name="Li W."/>
            <person name="Lilly W.W."/>
            <person name="Ma L.J."/>
            <person name="Mackey A.J."/>
            <person name="Manning G."/>
            <person name="Martin F."/>
            <person name="Muraguchi H."/>
            <person name="Natvig D.O."/>
            <person name="Palmerini H."/>
            <person name="Ramesh M.A."/>
            <person name="Rehmeyer C.J."/>
            <person name="Roe B.A."/>
            <person name="Shenoy N."/>
            <person name="Stanke M."/>
            <person name="Ter-Hovhannisyan V."/>
            <person name="Tunlid A."/>
            <person name="Velagapudi R."/>
            <person name="Vision T.J."/>
            <person name="Zeng Q."/>
            <person name="Zolan M.E."/>
            <person name="Pukkila P.J."/>
        </authorList>
    </citation>
    <scope>NUCLEOTIDE SEQUENCE [LARGE SCALE GENOMIC DNA]</scope>
    <source>
        <strain evidence="2">Okayama-7 / 130 / ATCC MYA-4618 / FGSC 9003</strain>
    </source>
</reference>
<gene>
    <name evidence="1" type="ORF">CC1G_10124</name>
</gene>
<dbReference type="VEuPathDB" id="FungiDB:CC1G_10124"/>
<protein>
    <recommendedName>
        <fullName evidence="3">CxC1-like cysteine cluster associated with KDZ transposases domain-containing protein</fullName>
    </recommendedName>
</protein>
<dbReference type="HOGENOM" id="CLU_003703_0_3_1"/>
<sequence>MRRPESAGDLHKGERFVYMDYFSLSTVRHHTPGEVVWSYNIGCQWSLKLRERAKKYPKKLSKGFHKLLSMIFLVPKYHLAAHVAKCQAEFSFNFTKGCGRTDAESVERGWRGSNELAASTSQMGPGARRDKIDDHWGDDNWLKIVAMAVYLLKRAEEAIKKRQEQLDAFLEFSKALPEESVAEWTQEVLDWEEDPECDNPFLTKTEILTADKVREALAEEDKAAVASGEVVMVHKNVGPSVFIRMGLELESAQARLGLDTKELGAHSTSRQRALITERSTALRRKIGAWRKFQAYFMPAVAAYQKEKEIEASDGPDDTCTLPLFLPSAVPASVPYDKRLARYEQRYRTAQGETVLQQIRTLLILRSHMWQLKKKYTQGYRQTSRANSMIGTIATRIDNHIARYKLVRACLSNLSSVTGERDWEGTLRVLSDGDVRGLTLDDDEGGEGSKKLTWIWRVGSVESGSQAGSSDLRLEWCKTRARAHRWQEECLLLAEEIRRVEATFRWEGKRWRERAVFHQSPASLVAPPRTEFNSHPD</sequence>
<name>A8N3Y5_COPC7</name>
<dbReference type="EMBL" id="AACS02000001">
    <property type="protein sequence ID" value="EAU92238.2"/>
    <property type="molecule type" value="Genomic_DNA"/>
</dbReference>
<evidence type="ECO:0000313" key="1">
    <source>
        <dbReference type="EMBL" id="EAU92238.2"/>
    </source>
</evidence>
<dbReference type="Pfam" id="PF18758">
    <property type="entry name" value="KDZ"/>
    <property type="match status" value="1"/>
</dbReference>
<dbReference type="InterPro" id="IPR040521">
    <property type="entry name" value="KDZ"/>
</dbReference>
<dbReference type="AlphaFoldDB" id="A8N3Y5"/>
<keyword evidence="2" id="KW-1185">Reference proteome</keyword>
<organism evidence="1 2">
    <name type="scientific">Coprinopsis cinerea (strain Okayama-7 / 130 / ATCC MYA-4618 / FGSC 9003)</name>
    <name type="common">Inky cap fungus</name>
    <name type="synonym">Hormographiella aspergillata</name>
    <dbReference type="NCBI Taxonomy" id="240176"/>
    <lineage>
        <taxon>Eukaryota</taxon>
        <taxon>Fungi</taxon>
        <taxon>Dikarya</taxon>
        <taxon>Basidiomycota</taxon>
        <taxon>Agaricomycotina</taxon>
        <taxon>Agaricomycetes</taxon>
        <taxon>Agaricomycetidae</taxon>
        <taxon>Agaricales</taxon>
        <taxon>Agaricineae</taxon>
        <taxon>Psathyrellaceae</taxon>
        <taxon>Coprinopsis</taxon>
    </lineage>
</organism>
<dbReference type="InParanoid" id="A8N3Y5"/>
<accession>A8N3Y5</accession>
<evidence type="ECO:0008006" key="3">
    <source>
        <dbReference type="Google" id="ProtNLM"/>
    </source>
</evidence>
<dbReference type="Proteomes" id="UP000001861">
    <property type="component" value="Unassembled WGS sequence"/>
</dbReference>
<evidence type="ECO:0000313" key="2">
    <source>
        <dbReference type="Proteomes" id="UP000001861"/>
    </source>
</evidence>
<dbReference type="eggNOG" id="ENOG502SJXV">
    <property type="taxonomic scope" value="Eukaryota"/>
</dbReference>
<comment type="caution">
    <text evidence="1">The sequence shown here is derived from an EMBL/GenBank/DDBJ whole genome shotgun (WGS) entry which is preliminary data.</text>
</comment>
<dbReference type="KEGG" id="cci:CC1G_10124"/>
<dbReference type="OrthoDB" id="3235114at2759"/>
<dbReference type="GeneID" id="6006027"/>